<keyword evidence="1" id="KW-0479">Metal-binding</keyword>
<dbReference type="SMART" id="SM00184">
    <property type="entry name" value="RING"/>
    <property type="match status" value="1"/>
</dbReference>
<keyword evidence="3" id="KW-0862">Zinc</keyword>
<dbReference type="SUPFAM" id="SSF57903">
    <property type="entry name" value="FYVE/PHD zinc finger"/>
    <property type="match status" value="1"/>
</dbReference>
<dbReference type="OrthoDB" id="365379at2759"/>
<feature type="compositionally biased region" description="Basic and acidic residues" evidence="5">
    <location>
        <begin position="121"/>
        <end position="136"/>
    </location>
</feature>
<evidence type="ECO:0000256" key="5">
    <source>
        <dbReference type="SAM" id="MobiDB-lite"/>
    </source>
</evidence>
<feature type="compositionally biased region" description="Acidic residues" evidence="5">
    <location>
        <begin position="23"/>
        <end position="43"/>
    </location>
</feature>
<dbReference type="InterPro" id="IPR011011">
    <property type="entry name" value="Znf_FYVE_PHD"/>
</dbReference>
<dbReference type="AlphaFoldDB" id="A0A835IJN4"/>
<dbReference type="Pfam" id="PF00628">
    <property type="entry name" value="PHD"/>
    <property type="match status" value="1"/>
</dbReference>
<dbReference type="Pfam" id="PF13639">
    <property type="entry name" value="zf-RING_2"/>
    <property type="match status" value="1"/>
</dbReference>
<keyword evidence="2 4" id="KW-0863">Zinc-finger</keyword>
<dbReference type="InterPro" id="IPR001841">
    <property type="entry name" value="Znf_RING"/>
</dbReference>
<feature type="compositionally biased region" description="Acidic residues" evidence="5">
    <location>
        <begin position="89"/>
        <end position="114"/>
    </location>
</feature>
<evidence type="ECO:0000256" key="3">
    <source>
        <dbReference type="ARBA" id="ARBA00022833"/>
    </source>
</evidence>
<comment type="caution">
    <text evidence="8">The sequence shown here is derived from an EMBL/GenBank/DDBJ whole genome shotgun (WGS) entry which is preliminary data.</text>
</comment>
<dbReference type="Gene3D" id="3.30.40.10">
    <property type="entry name" value="Zinc/RING finger domain, C3HC4 (zinc finger)"/>
    <property type="match status" value="2"/>
</dbReference>
<gene>
    <name evidence="8" type="ORF">IFM89_003914</name>
</gene>
<feature type="region of interest" description="Disordered" evidence="5">
    <location>
        <begin position="89"/>
        <end position="155"/>
    </location>
</feature>
<feature type="compositionally biased region" description="Basic residues" evidence="5">
    <location>
        <begin position="253"/>
        <end position="286"/>
    </location>
</feature>
<dbReference type="Proteomes" id="UP000631114">
    <property type="component" value="Unassembled WGS sequence"/>
</dbReference>
<evidence type="ECO:0000313" key="8">
    <source>
        <dbReference type="EMBL" id="KAF9619011.1"/>
    </source>
</evidence>
<dbReference type="CDD" id="cd16574">
    <property type="entry name" value="RING-HC_Topors"/>
    <property type="match status" value="1"/>
</dbReference>
<dbReference type="SMART" id="SM00249">
    <property type="entry name" value="PHD"/>
    <property type="match status" value="1"/>
</dbReference>
<name>A0A835IJN4_9MAGN</name>
<feature type="domain" description="RING-type" evidence="7">
    <location>
        <begin position="395"/>
        <end position="437"/>
    </location>
</feature>
<dbReference type="InterPro" id="IPR019787">
    <property type="entry name" value="Znf_PHD-finger"/>
</dbReference>
<evidence type="ECO:0000256" key="2">
    <source>
        <dbReference type="ARBA" id="ARBA00022771"/>
    </source>
</evidence>
<protein>
    <submittedName>
        <fullName evidence="8">Uncharacterized protein</fullName>
    </submittedName>
</protein>
<sequence>MRNGGKLVSKNRSKLRSVKKDSDSDEDYVLNEDDDEYASEDSFDLNTVAVSSDEEEYKRRKVVRPKKDSLDGKETGGWRSVKKTIVSDYEEDDCDFDDEVDEDDEEFRPDEIEENGVFSYAEEKKRKVVRSKDSKKTRVSLSVKRSKVSDDEEEEYVFDDEDEEFKLDEIEEVGVYSDDEKKKRKVVRSKDLKKTRVSRSVKRNSVSDDEEEEEYVFDDVEDEDEEFNPDEIEFGDEEEELHIERRVSVMRKPVPRKKASVKSLKRKRKSKALKKAVRKKPKRTVMRKPVSSDDDFDLDYKAVRERSRTKSVIKDWVSDDSEPSDVEYTLSDEEKELLREANKFLGISTTCSRDSSLNGKLHKDGASKCLKPTPMERKGKQKVHELHIDTGKQVCGICFSEERKGIVRGTLNCCSHYFCYACIMEWSKIESRCPLCKQRFVTISMPERSKLGVELRSLVIPIPTRDQVYQPTEEEMMGYLDPYDGVVCIECQEGGDDSLMLLCDICDSPSHTYCVGLGQEVPEGNWYCKGCRISDPGSSNVLVQDPSLGTSSNSIPTFLTSQRMSVNDLDPTPQAVSALDPSLFRENEILPSPRSIVGDDVHLVSPSGIGVSTLSGRRRIHRQIRSMLSNNRVSHTTEMPHRIDDNIESEIVADSEDEQLEKTTTQQAGPSASNGFHSDGFEVWTQDASPSSLLEIDNTAAQSSNIEGNSSASQQSNSVFGCQQLQHHRSSLFSWPDDCEFPRQRRSSSSHFQVENPLE</sequence>
<evidence type="ECO:0000259" key="6">
    <source>
        <dbReference type="PROSITE" id="PS50016"/>
    </source>
</evidence>
<evidence type="ECO:0000256" key="1">
    <source>
        <dbReference type="ARBA" id="ARBA00022723"/>
    </source>
</evidence>
<dbReference type="PANTHER" id="PTHR47177">
    <property type="entry name" value="F18C1.6 PROTEIN"/>
    <property type="match status" value="1"/>
</dbReference>
<evidence type="ECO:0000256" key="4">
    <source>
        <dbReference type="PROSITE-ProRule" id="PRU00175"/>
    </source>
</evidence>
<dbReference type="SUPFAM" id="SSF57850">
    <property type="entry name" value="RING/U-box"/>
    <property type="match status" value="1"/>
</dbReference>
<feature type="region of interest" description="Disordered" evidence="5">
    <location>
        <begin position="252"/>
        <end position="291"/>
    </location>
</feature>
<evidence type="ECO:0000313" key="9">
    <source>
        <dbReference type="Proteomes" id="UP000631114"/>
    </source>
</evidence>
<dbReference type="PANTHER" id="PTHR47177:SF3">
    <property type="entry name" value="F18C1.6 PROTEIN"/>
    <property type="match status" value="1"/>
</dbReference>
<feature type="domain" description="PHD-type" evidence="6">
    <location>
        <begin position="485"/>
        <end position="534"/>
    </location>
</feature>
<reference evidence="8 9" key="1">
    <citation type="submission" date="2020-10" db="EMBL/GenBank/DDBJ databases">
        <title>The Coptis chinensis genome and diversification of protoberbering-type alkaloids.</title>
        <authorList>
            <person name="Wang B."/>
            <person name="Shu S."/>
            <person name="Song C."/>
            <person name="Liu Y."/>
        </authorList>
    </citation>
    <scope>NUCLEOTIDE SEQUENCE [LARGE SCALE GENOMIC DNA]</scope>
    <source>
        <strain evidence="8">HL-2020</strain>
        <tissue evidence="8">Leaf</tissue>
    </source>
</reference>
<dbReference type="PROSITE" id="PS50089">
    <property type="entry name" value="ZF_RING_2"/>
    <property type="match status" value="1"/>
</dbReference>
<dbReference type="EMBL" id="JADFTS010000002">
    <property type="protein sequence ID" value="KAF9619011.1"/>
    <property type="molecule type" value="Genomic_DNA"/>
</dbReference>
<organism evidence="8 9">
    <name type="scientific">Coptis chinensis</name>
    <dbReference type="NCBI Taxonomy" id="261450"/>
    <lineage>
        <taxon>Eukaryota</taxon>
        <taxon>Viridiplantae</taxon>
        <taxon>Streptophyta</taxon>
        <taxon>Embryophyta</taxon>
        <taxon>Tracheophyta</taxon>
        <taxon>Spermatophyta</taxon>
        <taxon>Magnoliopsida</taxon>
        <taxon>Ranunculales</taxon>
        <taxon>Ranunculaceae</taxon>
        <taxon>Coptidoideae</taxon>
        <taxon>Coptis</taxon>
    </lineage>
</organism>
<keyword evidence="9" id="KW-1185">Reference proteome</keyword>
<feature type="region of interest" description="Disordered" evidence="5">
    <location>
        <begin position="1"/>
        <end position="76"/>
    </location>
</feature>
<accession>A0A835IJN4</accession>
<feature type="region of interest" description="Disordered" evidence="5">
    <location>
        <begin position="196"/>
        <end position="215"/>
    </location>
</feature>
<feature type="region of interest" description="Disordered" evidence="5">
    <location>
        <begin position="658"/>
        <end position="682"/>
    </location>
</feature>
<dbReference type="PROSITE" id="PS50016">
    <property type="entry name" value="ZF_PHD_2"/>
    <property type="match status" value="1"/>
</dbReference>
<dbReference type="InterPro" id="IPR001965">
    <property type="entry name" value="Znf_PHD"/>
</dbReference>
<evidence type="ECO:0000259" key="7">
    <source>
        <dbReference type="PROSITE" id="PS50089"/>
    </source>
</evidence>
<dbReference type="InterPro" id="IPR017907">
    <property type="entry name" value="Znf_RING_CS"/>
</dbReference>
<dbReference type="GO" id="GO:0008270">
    <property type="term" value="F:zinc ion binding"/>
    <property type="evidence" value="ECO:0007669"/>
    <property type="project" value="UniProtKB-KW"/>
</dbReference>
<dbReference type="PROSITE" id="PS00518">
    <property type="entry name" value="ZF_RING_1"/>
    <property type="match status" value="1"/>
</dbReference>
<dbReference type="InterPro" id="IPR058746">
    <property type="entry name" value="Znf_RING-type_Topors"/>
</dbReference>
<proteinExistence type="predicted"/>
<feature type="compositionally biased region" description="Basic and acidic residues" evidence="5">
    <location>
        <begin position="65"/>
        <end position="76"/>
    </location>
</feature>
<dbReference type="InterPro" id="IPR013083">
    <property type="entry name" value="Znf_RING/FYVE/PHD"/>
</dbReference>
<feature type="compositionally biased region" description="Polar residues" evidence="5">
    <location>
        <begin position="662"/>
        <end position="676"/>
    </location>
</feature>